<dbReference type="GO" id="GO:0005085">
    <property type="term" value="F:guanyl-nucleotide exchange factor activity"/>
    <property type="evidence" value="ECO:0007669"/>
    <property type="project" value="UniProtKB-UniRule"/>
</dbReference>
<feature type="compositionally biased region" description="Basic and acidic residues" evidence="5">
    <location>
        <begin position="334"/>
        <end position="348"/>
    </location>
</feature>
<feature type="compositionally biased region" description="Gly residues" evidence="5">
    <location>
        <begin position="435"/>
        <end position="449"/>
    </location>
</feature>
<protein>
    <recommendedName>
        <fullName evidence="4">Synembryn</fullName>
    </recommendedName>
    <alternativeName>
        <fullName evidence="4">Protein Ric-8</fullName>
    </alternativeName>
</protein>
<evidence type="ECO:0000256" key="4">
    <source>
        <dbReference type="RuleBase" id="RU369048"/>
    </source>
</evidence>
<evidence type="ECO:0000256" key="2">
    <source>
        <dbReference type="ARBA" id="ARBA00022658"/>
    </source>
</evidence>
<dbReference type="SUPFAM" id="SSF48371">
    <property type="entry name" value="ARM repeat"/>
    <property type="match status" value="1"/>
</dbReference>
<dbReference type="InterPro" id="IPR016024">
    <property type="entry name" value="ARM-type_fold"/>
</dbReference>
<evidence type="ECO:0000313" key="7">
    <source>
        <dbReference type="Proteomes" id="UP000664940"/>
    </source>
</evidence>
<reference evidence="6 7" key="1">
    <citation type="journal article" date="2020" name="Nature">
        <title>Six reference-quality genomes reveal evolution of bat adaptations.</title>
        <authorList>
            <person name="Jebb D."/>
            <person name="Huang Z."/>
            <person name="Pippel M."/>
            <person name="Hughes G.M."/>
            <person name="Lavrichenko K."/>
            <person name="Devanna P."/>
            <person name="Winkler S."/>
            <person name="Jermiin L.S."/>
            <person name="Skirmuntt E.C."/>
            <person name="Katzourakis A."/>
            <person name="Burkitt-Gray L."/>
            <person name="Ray D.A."/>
            <person name="Sullivan K.A.M."/>
            <person name="Roscito J.G."/>
            <person name="Kirilenko B.M."/>
            <person name="Davalos L.M."/>
            <person name="Corthals A.P."/>
            <person name="Power M.L."/>
            <person name="Jones G."/>
            <person name="Ransome R.D."/>
            <person name="Dechmann D.K.N."/>
            <person name="Locatelli A.G."/>
            <person name="Puechmaille S.J."/>
            <person name="Fedrigo O."/>
            <person name="Jarvis E.D."/>
            <person name="Hiller M."/>
            <person name="Vernes S.C."/>
            <person name="Myers E.W."/>
            <person name="Teeling E.C."/>
        </authorList>
    </citation>
    <scope>NUCLEOTIDE SEQUENCE [LARGE SCALE GENOMIC DNA]</scope>
    <source>
        <strain evidence="6">Bat1K_MPI-CBG_1</strain>
    </source>
</reference>
<sequence>MEPRAVADAVETGEEDAIVEALRAYNRENSQSFTFDAAQQEDRKRLAELLVSFLEQGLPPSGRVTWLQSIRILSRDRGCLDPFTSPQSLQALACYAGISAARGSVPEPLDMDVVLESLKCLCNVVLSSPRAQALAAEARLVVRLAERVGLHHQGSFPHEVQLFDLRLLFLLTALRTDVRQQLFQELQGVHLLTGTLQQTLAVAPGQSPPELLPSQETERAMEILKVLFNITFDSVRREVDEEPLTLRSGRRCPLPAPGDPPAALCDGHHCWRPHGGVPRPHSEPPGELAPQVSGRAPEPGAAQGLRAVPGGEHGCGQHPPQLPGEASAPDAQAEGERGPRAERADRVCPRAPPRQEIPEGPGAAPAEGREDPARGGRAAAQQARPSHDAPGHGREEGGGRVPVRPVLRERAPLHQVHGLWERGRPAGRPGPPGGGPARGPVLGGRGHRH</sequence>
<gene>
    <name evidence="6" type="ORF">HJG60_016354</name>
</gene>
<dbReference type="Proteomes" id="UP000664940">
    <property type="component" value="Unassembled WGS sequence"/>
</dbReference>
<organism evidence="6 7">
    <name type="scientific">Phyllostomus discolor</name>
    <name type="common">pale spear-nosed bat</name>
    <dbReference type="NCBI Taxonomy" id="89673"/>
    <lineage>
        <taxon>Eukaryota</taxon>
        <taxon>Metazoa</taxon>
        <taxon>Chordata</taxon>
        <taxon>Craniata</taxon>
        <taxon>Vertebrata</taxon>
        <taxon>Euteleostomi</taxon>
        <taxon>Mammalia</taxon>
        <taxon>Eutheria</taxon>
        <taxon>Laurasiatheria</taxon>
        <taxon>Chiroptera</taxon>
        <taxon>Yangochiroptera</taxon>
        <taxon>Phyllostomidae</taxon>
        <taxon>Phyllostominae</taxon>
        <taxon>Phyllostomus</taxon>
    </lineage>
</organism>
<dbReference type="EMBL" id="JABVXQ010000006">
    <property type="protein sequence ID" value="KAF6105951.1"/>
    <property type="molecule type" value="Genomic_DNA"/>
</dbReference>
<evidence type="ECO:0000256" key="3">
    <source>
        <dbReference type="ARBA" id="ARBA00023186"/>
    </source>
</evidence>
<name>A0A834E6Z3_9CHIR</name>
<feature type="compositionally biased region" description="Basic and acidic residues" evidence="5">
    <location>
        <begin position="385"/>
        <end position="398"/>
    </location>
</feature>
<dbReference type="AlphaFoldDB" id="A0A834E6Z3"/>
<accession>A0A834E6Z3</accession>
<feature type="region of interest" description="Disordered" evidence="5">
    <location>
        <begin position="276"/>
        <end position="449"/>
    </location>
</feature>
<keyword evidence="2 4" id="KW-0344">Guanine-nucleotide releasing factor</keyword>
<comment type="function">
    <text evidence="4">Chaperone that specifically binds and folds nascent G alpha proteins prior to G protein heterotrimer formation. Also acts as a guanine nucleotide exchange factor (GEF) for G alpha proteins by stimulating exchange of bound GDP for free GTP.</text>
</comment>
<dbReference type="Pfam" id="PF10165">
    <property type="entry name" value="Ric8"/>
    <property type="match status" value="1"/>
</dbReference>
<evidence type="ECO:0000313" key="6">
    <source>
        <dbReference type="EMBL" id="KAF6105951.1"/>
    </source>
</evidence>
<feature type="compositionally biased region" description="Low complexity" evidence="5">
    <location>
        <begin position="375"/>
        <end position="384"/>
    </location>
</feature>
<proteinExistence type="inferred from homology"/>
<comment type="subcellular location">
    <subcellularLocation>
        <location evidence="4">Cytoplasm</location>
    </subcellularLocation>
</comment>
<dbReference type="GO" id="GO:0001965">
    <property type="term" value="F:G-protein alpha-subunit binding"/>
    <property type="evidence" value="ECO:0007669"/>
    <property type="project" value="UniProtKB-UniRule"/>
</dbReference>
<comment type="caution">
    <text evidence="6">The sequence shown here is derived from an EMBL/GenBank/DDBJ whole genome shotgun (WGS) entry which is preliminary data.</text>
</comment>
<keyword evidence="4" id="KW-0963">Cytoplasm</keyword>
<dbReference type="GO" id="GO:0005737">
    <property type="term" value="C:cytoplasm"/>
    <property type="evidence" value="ECO:0007669"/>
    <property type="project" value="UniProtKB-SubCell"/>
</dbReference>
<dbReference type="InterPro" id="IPR019318">
    <property type="entry name" value="Gua_nucleotide_exch_fac_Ric8"/>
</dbReference>
<evidence type="ECO:0000256" key="5">
    <source>
        <dbReference type="SAM" id="MobiDB-lite"/>
    </source>
</evidence>
<comment type="subunit">
    <text evidence="4">Interacts with some GDP-bound G alpha proteins. Does not interact with G-alpha proteins when they are in complex with subunits beta and gamma.</text>
</comment>
<evidence type="ECO:0000256" key="1">
    <source>
        <dbReference type="ARBA" id="ARBA00009049"/>
    </source>
</evidence>
<keyword evidence="3" id="KW-0143">Chaperone</keyword>
<dbReference type="PANTHER" id="PTHR12425">
    <property type="entry name" value="SYNEMBRYN"/>
    <property type="match status" value="1"/>
</dbReference>
<dbReference type="GO" id="GO:0005886">
    <property type="term" value="C:plasma membrane"/>
    <property type="evidence" value="ECO:0007669"/>
    <property type="project" value="TreeGrafter"/>
</dbReference>
<comment type="similarity">
    <text evidence="1 4">Belongs to the synembryn family.</text>
</comment>
<dbReference type="PANTHER" id="PTHR12425:SF4">
    <property type="entry name" value="SYNEMBRYN-A"/>
    <property type="match status" value="1"/>
</dbReference>
<dbReference type="GO" id="GO:0007186">
    <property type="term" value="P:G protein-coupled receptor signaling pathway"/>
    <property type="evidence" value="ECO:0007669"/>
    <property type="project" value="TreeGrafter"/>
</dbReference>